<evidence type="ECO:0000313" key="1">
    <source>
        <dbReference type="EMBL" id="KAK6620842.1"/>
    </source>
</evidence>
<proteinExistence type="predicted"/>
<evidence type="ECO:0000313" key="2">
    <source>
        <dbReference type="Proteomes" id="UP001372834"/>
    </source>
</evidence>
<reference evidence="1 2" key="1">
    <citation type="submission" date="2023-10" db="EMBL/GenBank/DDBJ databases">
        <title>Genomes of two closely related lineages of the louse Polyplax serrata with different host specificities.</title>
        <authorList>
            <person name="Martinu J."/>
            <person name="Tarabai H."/>
            <person name="Stefka J."/>
            <person name="Hypsa V."/>
        </authorList>
    </citation>
    <scope>NUCLEOTIDE SEQUENCE [LARGE SCALE GENOMIC DNA]</scope>
    <source>
        <strain evidence="1">HR10_N</strain>
    </source>
</reference>
<dbReference type="AlphaFoldDB" id="A0AAN8PET2"/>
<accession>A0AAN8PET2</accession>
<comment type="caution">
    <text evidence="1">The sequence shown here is derived from an EMBL/GenBank/DDBJ whole genome shotgun (WGS) entry which is preliminary data.</text>
</comment>
<dbReference type="Proteomes" id="UP001372834">
    <property type="component" value="Unassembled WGS sequence"/>
</dbReference>
<gene>
    <name evidence="1" type="ORF">RUM43_011138</name>
</gene>
<organism evidence="1 2">
    <name type="scientific">Polyplax serrata</name>
    <name type="common">Common mouse louse</name>
    <dbReference type="NCBI Taxonomy" id="468196"/>
    <lineage>
        <taxon>Eukaryota</taxon>
        <taxon>Metazoa</taxon>
        <taxon>Ecdysozoa</taxon>
        <taxon>Arthropoda</taxon>
        <taxon>Hexapoda</taxon>
        <taxon>Insecta</taxon>
        <taxon>Pterygota</taxon>
        <taxon>Neoptera</taxon>
        <taxon>Paraneoptera</taxon>
        <taxon>Psocodea</taxon>
        <taxon>Troctomorpha</taxon>
        <taxon>Phthiraptera</taxon>
        <taxon>Anoplura</taxon>
        <taxon>Polyplacidae</taxon>
        <taxon>Polyplax</taxon>
    </lineage>
</organism>
<dbReference type="EMBL" id="JAWJWE010000039">
    <property type="protein sequence ID" value="KAK6620842.1"/>
    <property type="molecule type" value="Genomic_DNA"/>
</dbReference>
<protein>
    <submittedName>
        <fullName evidence="1">Uncharacterized protein</fullName>
    </submittedName>
</protein>
<name>A0AAN8PET2_POLSC</name>
<sequence>MKDKTSSGVQSLNYCRKDSLCKQMRHESGVYGVQQILPTTTTTLSVVHPHYPKPLLLKQQFRSTCSSLYN</sequence>